<keyword evidence="5 13" id="KW-0812">Transmembrane</keyword>
<feature type="transmembrane region" description="Helical" evidence="13">
    <location>
        <begin position="113"/>
        <end position="134"/>
    </location>
</feature>
<dbReference type="eggNOG" id="KOG0254">
    <property type="taxonomic scope" value="Eukaryota"/>
</dbReference>
<feature type="transmembrane region" description="Helical" evidence="13">
    <location>
        <begin position="89"/>
        <end position="107"/>
    </location>
</feature>
<feature type="transmembrane region" description="Helical" evidence="13">
    <location>
        <begin position="256"/>
        <end position="279"/>
    </location>
</feature>
<comment type="subcellular location">
    <subcellularLocation>
        <location evidence="1">Cell membrane</location>
        <topology evidence="1">Multi-pass membrane protein</topology>
    </subcellularLocation>
</comment>
<dbReference type="PANTHER" id="PTHR48021:SF1">
    <property type="entry name" value="GH07001P-RELATED"/>
    <property type="match status" value="1"/>
</dbReference>
<dbReference type="PRINTS" id="PR00171">
    <property type="entry name" value="SUGRTRNSPORT"/>
</dbReference>
<dbReference type="PANTHER" id="PTHR48021">
    <property type="match status" value="1"/>
</dbReference>
<evidence type="ECO:0000256" key="12">
    <source>
        <dbReference type="RuleBase" id="RU003346"/>
    </source>
</evidence>
<dbReference type="NCBIfam" id="TIGR00879">
    <property type="entry name" value="SP"/>
    <property type="match status" value="1"/>
</dbReference>
<dbReference type="GO" id="GO:0015574">
    <property type="term" value="F:trehalose transmembrane transporter activity"/>
    <property type="evidence" value="ECO:0007669"/>
    <property type="project" value="UniProtKB-ARBA"/>
</dbReference>
<feature type="domain" description="Major facilitator superfamily (MFS) profile" evidence="14">
    <location>
        <begin position="18"/>
        <end position="447"/>
    </location>
</feature>
<dbReference type="VEuPathDB" id="VectorBase:CPIJ001812"/>
<keyword evidence="6 13" id="KW-1133">Transmembrane helix</keyword>
<dbReference type="AlphaFoldDB" id="B0W452"/>
<feature type="transmembrane region" description="Helical" evidence="13">
    <location>
        <begin position="170"/>
        <end position="191"/>
    </location>
</feature>
<keyword evidence="4 15" id="KW-0762">Sugar transport</keyword>
<sequence>MAANIHLQKLPLGCAASDLPCATLGAFSIGTSFGWSAPVEPRILDDGELEFSVDGQEFAWVVALMALGGAVISLPAGLAVPVMGARNTLLLFVVPAAVGWALILAASSVPMLLLGRLFTGFGAGAFCMVVPIYLGEMASTEIRGTVGSFFQQMINLGILYVYVLGMAVDVFRLGVLCALVPIVYGVLFVFMPNTPTYLVLRNNEPKALASIKWLRGSHFDAAGEVREIQRSLDGRHKTERRCTVWRSFREPATARALATMVGLMFFMQTSGIHAVLFYSTSIFQAANVAIKPELATILLGLLQVLGTLLSALLVDRLGRRLLLLASSGTMCVSVLALGVYLQLLAVNPTQVDSLGWIPVLTLCLYVTLFSVGLGPVPWLMLGEIFPNDVKGLASALANITSFGLSFAMSRLFPLARDGIGSGPTFVIFAGFCLLAMVFVALVVPETKGKSLADIQKMLAGGSFTN</sequence>
<dbReference type="OMA" id="QVENLEW"/>
<dbReference type="Pfam" id="PF00083">
    <property type="entry name" value="Sugar_tr"/>
    <property type="match status" value="1"/>
</dbReference>
<evidence type="ECO:0000256" key="6">
    <source>
        <dbReference type="ARBA" id="ARBA00022989"/>
    </source>
</evidence>
<feature type="transmembrane region" description="Helical" evidence="13">
    <location>
        <begin position="424"/>
        <end position="443"/>
    </location>
</feature>
<dbReference type="OrthoDB" id="6612291at2759"/>
<evidence type="ECO:0000256" key="7">
    <source>
        <dbReference type="ARBA" id="ARBA00023136"/>
    </source>
</evidence>
<dbReference type="HOGENOM" id="CLU_001265_30_5_1"/>
<dbReference type="VEuPathDB" id="VectorBase:CQUJHB005468"/>
<evidence type="ECO:0000313" key="17">
    <source>
        <dbReference type="Proteomes" id="UP000002320"/>
    </source>
</evidence>
<evidence type="ECO:0000256" key="11">
    <source>
        <dbReference type="ARBA" id="ARBA00069106"/>
    </source>
</evidence>
<dbReference type="InterPro" id="IPR005828">
    <property type="entry name" value="MFS_sugar_transport-like"/>
</dbReference>
<dbReference type="EMBL" id="DS231834">
    <property type="protein sequence ID" value="EDS32645.1"/>
    <property type="molecule type" value="Genomic_DNA"/>
</dbReference>
<dbReference type="Proteomes" id="UP000002320">
    <property type="component" value="Unassembled WGS sequence"/>
</dbReference>
<dbReference type="InterPro" id="IPR036259">
    <property type="entry name" value="MFS_trans_sf"/>
</dbReference>
<evidence type="ECO:0000256" key="9">
    <source>
        <dbReference type="ARBA" id="ARBA00024348"/>
    </source>
</evidence>
<dbReference type="InterPro" id="IPR020846">
    <property type="entry name" value="MFS_dom"/>
</dbReference>
<feature type="transmembrane region" description="Helical" evidence="13">
    <location>
        <begin position="294"/>
        <end position="314"/>
    </location>
</feature>
<dbReference type="InterPro" id="IPR005829">
    <property type="entry name" value="Sugar_transporter_CS"/>
</dbReference>
<keyword evidence="17" id="KW-1185">Reference proteome</keyword>
<dbReference type="CDD" id="cd17358">
    <property type="entry name" value="MFS_GLUT6_8_Class3_like"/>
    <property type="match status" value="1"/>
</dbReference>
<organism>
    <name type="scientific">Culex quinquefasciatus</name>
    <name type="common">Southern house mosquito</name>
    <name type="synonym">Culex pungens</name>
    <dbReference type="NCBI Taxonomy" id="7176"/>
    <lineage>
        <taxon>Eukaryota</taxon>
        <taxon>Metazoa</taxon>
        <taxon>Ecdysozoa</taxon>
        <taxon>Arthropoda</taxon>
        <taxon>Hexapoda</taxon>
        <taxon>Insecta</taxon>
        <taxon>Pterygota</taxon>
        <taxon>Neoptera</taxon>
        <taxon>Endopterygota</taxon>
        <taxon>Diptera</taxon>
        <taxon>Nematocera</taxon>
        <taxon>Culicoidea</taxon>
        <taxon>Culicidae</taxon>
        <taxon>Culicinae</taxon>
        <taxon>Culicini</taxon>
        <taxon>Culex</taxon>
        <taxon>Culex</taxon>
    </lineage>
</organism>
<keyword evidence="8" id="KW-0325">Glycoprotein</keyword>
<dbReference type="SUPFAM" id="SSF103473">
    <property type="entry name" value="MFS general substrate transporter"/>
    <property type="match status" value="1"/>
</dbReference>
<dbReference type="FunFam" id="1.20.1250.20:FF:000055">
    <property type="entry name" value="Facilitated trehalose transporter Tret1-2 homolog"/>
    <property type="match status" value="1"/>
</dbReference>
<dbReference type="STRING" id="7176.B0W452"/>
<reference evidence="16" key="2">
    <citation type="submission" date="2020-05" db="UniProtKB">
        <authorList>
            <consortium name="EnsemblMetazoa"/>
        </authorList>
    </citation>
    <scope>IDENTIFICATION</scope>
    <source>
        <strain evidence="16">JHB</strain>
    </source>
</reference>
<dbReference type="InterPro" id="IPR044775">
    <property type="entry name" value="MFS_ERD6/Tret1-like"/>
</dbReference>
<evidence type="ECO:0000256" key="10">
    <source>
        <dbReference type="ARBA" id="ARBA00060205"/>
    </source>
</evidence>
<dbReference type="PROSITE" id="PS50850">
    <property type="entry name" value="MFS"/>
    <property type="match status" value="1"/>
</dbReference>
<dbReference type="PROSITE" id="PS00217">
    <property type="entry name" value="SUGAR_TRANSPORT_2"/>
    <property type="match status" value="1"/>
</dbReference>
<dbReference type="KEGG" id="cqu:CpipJ_CPIJ001812"/>
<dbReference type="InterPro" id="IPR003663">
    <property type="entry name" value="Sugar/inositol_transpt"/>
</dbReference>
<dbReference type="InterPro" id="IPR050549">
    <property type="entry name" value="MFS_Trehalose_Transporter"/>
</dbReference>
<gene>
    <name evidence="16" type="primary">6032972</name>
    <name evidence="15" type="ORF">CpipJ_CPIJ001812</name>
</gene>
<evidence type="ECO:0000259" key="14">
    <source>
        <dbReference type="PROSITE" id="PS50850"/>
    </source>
</evidence>
<evidence type="ECO:0000256" key="13">
    <source>
        <dbReference type="SAM" id="Phobius"/>
    </source>
</evidence>
<keyword evidence="3" id="KW-1003">Cell membrane</keyword>
<feature type="transmembrane region" description="Helical" evidence="13">
    <location>
        <begin position="321"/>
        <end position="343"/>
    </location>
</feature>
<name>B0W452_CULQU</name>
<keyword evidence="7 13" id="KW-0472">Membrane</keyword>
<evidence type="ECO:0000256" key="5">
    <source>
        <dbReference type="ARBA" id="ARBA00022692"/>
    </source>
</evidence>
<feature type="transmembrane region" description="Helical" evidence="13">
    <location>
        <begin position="392"/>
        <end position="412"/>
    </location>
</feature>
<dbReference type="EnsemblMetazoa" id="CPIJ001812-RA">
    <property type="protein sequence ID" value="CPIJ001812-PA"/>
    <property type="gene ID" value="CPIJ001812"/>
</dbReference>
<accession>B0W452</accession>
<dbReference type="GO" id="GO:0005886">
    <property type="term" value="C:plasma membrane"/>
    <property type="evidence" value="ECO:0007669"/>
    <property type="project" value="UniProtKB-SubCell"/>
</dbReference>
<keyword evidence="2 12" id="KW-0813">Transport</keyword>
<evidence type="ECO:0000256" key="2">
    <source>
        <dbReference type="ARBA" id="ARBA00022448"/>
    </source>
</evidence>
<evidence type="ECO:0000256" key="3">
    <source>
        <dbReference type="ARBA" id="ARBA00022475"/>
    </source>
</evidence>
<feature type="transmembrane region" description="Helical" evidence="13">
    <location>
        <begin position="58"/>
        <end position="82"/>
    </location>
</feature>
<dbReference type="Gene3D" id="1.20.1250.20">
    <property type="entry name" value="MFS general substrate transporter like domains"/>
    <property type="match status" value="1"/>
</dbReference>
<evidence type="ECO:0000256" key="1">
    <source>
        <dbReference type="ARBA" id="ARBA00004651"/>
    </source>
</evidence>
<evidence type="ECO:0000256" key="4">
    <source>
        <dbReference type="ARBA" id="ARBA00022597"/>
    </source>
</evidence>
<dbReference type="InParanoid" id="B0W452"/>
<comment type="function">
    <text evidence="10">High-capacity facilitative transporter for trehalose. Does not transport maltose, sucrose or lactose. Mediates the bidirectional transfer of trehalose. Responsible for the transport of trehalose synthesized in the fat body and the incorporation of trehalose into other tissues that require a carbon source, thereby regulating trehalose levels in the hemolymph.</text>
</comment>
<feature type="transmembrane region" description="Helical" evidence="13">
    <location>
        <begin position="355"/>
        <end position="380"/>
    </location>
</feature>
<evidence type="ECO:0000313" key="15">
    <source>
        <dbReference type="EMBL" id="EDS32645.1"/>
    </source>
</evidence>
<dbReference type="GO" id="GO:0051119">
    <property type="term" value="F:sugar transmembrane transporter activity"/>
    <property type="evidence" value="ECO:0007669"/>
    <property type="project" value="InterPro"/>
</dbReference>
<proteinExistence type="inferred from homology"/>
<feature type="transmembrane region" description="Helical" evidence="13">
    <location>
        <begin position="146"/>
        <end position="164"/>
    </location>
</feature>
<reference evidence="15" key="1">
    <citation type="submission" date="2007-03" db="EMBL/GenBank/DDBJ databases">
        <title>Annotation of Culex pipiens quinquefasciatus.</title>
        <authorList>
            <consortium name="The Broad Institute Genome Sequencing Platform"/>
            <person name="Atkinson P.W."/>
            <person name="Hemingway J."/>
            <person name="Christensen B.M."/>
            <person name="Higgs S."/>
            <person name="Kodira C."/>
            <person name="Hannick L."/>
            <person name="Megy K."/>
            <person name="O'Leary S."/>
            <person name="Pearson M."/>
            <person name="Haas B.J."/>
            <person name="Mauceli E."/>
            <person name="Wortman J.R."/>
            <person name="Lee N.H."/>
            <person name="Guigo R."/>
            <person name="Stanke M."/>
            <person name="Alvarado L."/>
            <person name="Amedeo P."/>
            <person name="Antoine C.H."/>
            <person name="Arensburger P."/>
            <person name="Bidwell S.L."/>
            <person name="Crawford M."/>
            <person name="Camaro F."/>
            <person name="Devon K."/>
            <person name="Engels R."/>
            <person name="Hammond M."/>
            <person name="Howarth C."/>
            <person name="Koehrsen M."/>
            <person name="Lawson D."/>
            <person name="Montgomery P."/>
            <person name="Nene V."/>
            <person name="Nusbaum C."/>
            <person name="Puiu D."/>
            <person name="Romero-Severson J."/>
            <person name="Severson D.W."/>
            <person name="Shumway M."/>
            <person name="Sisk P."/>
            <person name="Stolte C."/>
            <person name="Zeng Q."/>
            <person name="Eisenstadt E."/>
            <person name="Fraser-Liggett C."/>
            <person name="Strausberg R."/>
            <person name="Galagan J."/>
            <person name="Birren B."/>
            <person name="Collins F.H."/>
        </authorList>
    </citation>
    <scope>NUCLEOTIDE SEQUENCE [LARGE SCALE GENOMIC DNA]</scope>
    <source>
        <strain evidence="15">JHB</strain>
    </source>
</reference>
<evidence type="ECO:0000256" key="8">
    <source>
        <dbReference type="ARBA" id="ARBA00023180"/>
    </source>
</evidence>
<evidence type="ECO:0000313" key="16">
    <source>
        <dbReference type="EnsemblMetazoa" id="CPIJ001812-PA"/>
    </source>
</evidence>
<protein>
    <recommendedName>
        <fullName evidence="11">Facilitated trehalose transporter Tret1</fullName>
    </recommendedName>
</protein>
<comment type="similarity">
    <text evidence="9">Belongs to the major facilitator superfamily. Sugar transporter (TC 2.A.1.1) family. Trehalose transporter subfamily.</text>
</comment>
<dbReference type="PROSITE" id="PS00216">
    <property type="entry name" value="SUGAR_TRANSPORT_1"/>
    <property type="match status" value="1"/>
</dbReference>